<sequence>MIMTQDKYLKLSLFNAGSLSTSHDDFIAAMLSITPDIIAINETWIRKDEKEKAPSVPGYRLRYTPRPESVRNGRGGGVGFYIKRGLHVRYLQGPSCTTVDQMWLRSSVNGKVFLIGTAYRPHWVHVDTFFDALTESILFFSDYEHLILMGDFNINFLDHNESKTKQLHDFLTSTNLIQYVNEPTHFTQSSETLIDLFCTNTAVREVKVTHIPDLNRHAIVTVTINVKKTKFIPRTISLRPIKDIDLSKFNKDLDTIRWDLVISVSCVNDMVNLFHELLTQLFDFHAPIKSLTIRDKPMPWLTSNIRKMMECRNAALARYRKNKSETNKIEYKQLKLLVARSLLTEKRAYFNDYINKNIKNSKLLWSNLKKTVFENQNTKEELPNHMNKPNEINKQFINVPGPKFADSALITYYKSNKFHDNRFKLSEVSEDVVAKAILGMKSNAKGMDEISLDMIMLTLPQTLTVITKIINKSIQTKVFPEDWKTAKVKPIPKNSNPQSFKELRPISLLPILSKLLEKVVYDQLMKFLEDNDVLPSLQSGFRKNRGTSTALIDVVDNILAAQEEGKATALVLLDFSRAFDAINLPLLLSKLEYYGIDTESINWFSSYLENRAQHVVIDNTDGSFTMSEREALNRGVPQGSILGPLLFIIYSADLTHTIADCKYHIYADDTQVYISFDPKDTNSAIQKLNKDLDNINVWANKNTLVLNPAKSKFLILGSRKQISAVESYDFIVEIQQQPLERVWEARNLGVIMDAGLKFEHHVSELAKVSLYKLKLLYRIRDCLSKELRVKLCESLVLSKLNYCDTLFGPCLLESSKRILQRVQNACARFCFSIPPRKHITPFLNAASMLRMEARRQLHFAVLLFGVIKQETPKYLFDKLGRSREPPLHFTRGSLYMIKVPKHKTQAFRGSFRYLSSKCWNNLPPPIRRAKTKSSFKYLLKKYLLSLQKLCNTSHSATYAKSYLLF</sequence>
<dbReference type="Gene3D" id="3.60.10.10">
    <property type="entry name" value="Endonuclease/exonuclease/phosphatase"/>
    <property type="match status" value="1"/>
</dbReference>
<dbReference type="InterPro" id="IPR043502">
    <property type="entry name" value="DNA/RNA_pol_sf"/>
</dbReference>
<feature type="domain" description="Reverse transcriptase" evidence="1">
    <location>
        <begin position="472"/>
        <end position="720"/>
    </location>
</feature>
<organism evidence="2 3">
    <name type="scientific">Plutella xylostella</name>
    <name type="common">Diamondback moth</name>
    <name type="synonym">Plutella maculipennis</name>
    <dbReference type="NCBI Taxonomy" id="51655"/>
    <lineage>
        <taxon>Eukaryota</taxon>
        <taxon>Metazoa</taxon>
        <taxon>Ecdysozoa</taxon>
        <taxon>Arthropoda</taxon>
        <taxon>Hexapoda</taxon>
        <taxon>Insecta</taxon>
        <taxon>Pterygota</taxon>
        <taxon>Neoptera</taxon>
        <taxon>Endopterygota</taxon>
        <taxon>Lepidoptera</taxon>
        <taxon>Glossata</taxon>
        <taxon>Ditrysia</taxon>
        <taxon>Yponomeutoidea</taxon>
        <taxon>Plutellidae</taxon>
        <taxon>Plutella</taxon>
    </lineage>
</organism>
<protein>
    <recommendedName>
        <fullName evidence="1">Reverse transcriptase domain-containing protein</fullName>
    </recommendedName>
</protein>
<proteinExistence type="predicted"/>
<dbReference type="Pfam" id="PF14529">
    <property type="entry name" value="Exo_endo_phos_2"/>
    <property type="match status" value="1"/>
</dbReference>
<dbReference type="SUPFAM" id="SSF56219">
    <property type="entry name" value="DNase I-like"/>
    <property type="match status" value="1"/>
</dbReference>
<dbReference type="Pfam" id="PF00078">
    <property type="entry name" value="RVT_1"/>
    <property type="match status" value="1"/>
</dbReference>
<dbReference type="InterPro" id="IPR036691">
    <property type="entry name" value="Endo/exonu/phosph_ase_sf"/>
</dbReference>
<name>A0ABQ7PUT4_PLUXY</name>
<dbReference type="PANTHER" id="PTHR33332">
    <property type="entry name" value="REVERSE TRANSCRIPTASE DOMAIN-CONTAINING PROTEIN"/>
    <property type="match status" value="1"/>
</dbReference>
<evidence type="ECO:0000259" key="1">
    <source>
        <dbReference type="PROSITE" id="PS50878"/>
    </source>
</evidence>
<comment type="caution">
    <text evidence="2">The sequence shown here is derived from an EMBL/GenBank/DDBJ whole genome shotgun (WGS) entry which is preliminary data.</text>
</comment>
<dbReference type="PROSITE" id="PS50878">
    <property type="entry name" value="RT_POL"/>
    <property type="match status" value="1"/>
</dbReference>
<reference evidence="2 3" key="1">
    <citation type="submission" date="2021-06" db="EMBL/GenBank/DDBJ databases">
        <title>A haploid diamondback moth (Plutella xylostella L.) genome assembly resolves 31 chromosomes and identifies a diamide resistance mutation.</title>
        <authorList>
            <person name="Ward C.M."/>
            <person name="Perry K.D."/>
            <person name="Baker G."/>
            <person name="Powis K."/>
            <person name="Heckel D.G."/>
            <person name="Baxter S.W."/>
        </authorList>
    </citation>
    <scope>NUCLEOTIDE SEQUENCE [LARGE SCALE GENOMIC DNA]</scope>
    <source>
        <strain evidence="2 3">LV</strain>
        <tissue evidence="2">Single pupa</tissue>
    </source>
</reference>
<evidence type="ECO:0000313" key="3">
    <source>
        <dbReference type="Proteomes" id="UP000823941"/>
    </source>
</evidence>
<dbReference type="CDD" id="cd01650">
    <property type="entry name" value="RT_nLTR_like"/>
    <property type="match status" value="1"/>
</dbReference>
<dbReference type="InterPro" id="IPR000477">
    <property type="entry name" value="RT_dom"/>
</dbReference>
<dbReference type="SUPFAM" id="SSF56672">
    <property type="entry name" value="DNA/RNA polymerases"/>
    <property type="match status" value="1"/>
</dbReference>
<accession>A0ABQ7PUT4</accession>
<evidence type="ECO:0000313" key="2">
    <source>
        <dbReference type="EMBL" id="KAG7296269.1"/>
    </source>
</evidence>
<dbReference type="Proteomes" id="UP000823941">
    <property type="component" value="Chromosome 29"/>
</dbReference>
<gene>
    <name evidence="2" type="ORF">JYU34_021394</name>
</gene>
<dbReference type="EMBL" id="JAHIBW010000029">
    <property type="protein sequence ID" value="KAG7296269.1"/>
    <property type="molecule type" value="Genomic_DNA"/>
</dbReference>
<keyword evidence="3" id="KW-1185">Reference proteome</keyword>
<dbReference type="InterPro" id="IPR005135">
    <property type="entry name" value="Endo/exonuclease/phosphatase"/>
</dbReference>